<dbReference type="Proteomes" id="UP000299102">
    <property type="component" value="Unassembled WGS sequence"/>
</dbReference>
<dbReference type="EMBL" id="BGZK01000665">
    <property type="protein sequence ID" value="GBP55318.1"/>
    <property type="molecule type" value="Genomic_DNA"/>
</dbReference>
<feature type="region of interest" description="Disordered" evidence="1">
    <location>
        <begin position="62"/>
        <end position="84"/>
    </location>
</feature>
<evidence type="ECO:0000313" key="3">
    <source>
        <dbReference type="Proteomes" id="UP000299102"/>
    </source>
</evidence>
<comment type="caution">
    <text evidence="2">The sequence shown here is derived from an EMBL/GenBank/DDBJ whole genome shotgun (WGS) entry which is preliminary data.</text>
</comment>
<feature type="compositionally biased region" description="Basic and acidic residues" evidence="1">
    <location>
        <begin position="103"/>
        <end position="121"/>
    </location>
</feature>
<feature type="region of interest" description="Disordered" evidence="1">
    <location>
        <begin position="1"/>
        <end position="24"/>
    </location>
</feature>
<name>A0A4C1WV63_EUMVA</name>
<accession>A0A4C1WV63</accession>
<keyword evidence="3" id="KW-1185">Reference proteome</keyword>
<protein>
    <submittedName>
        <fullName evidence="2">Uncharacterized protein</fullName>
    </submittedName>
</protein>
<reference evidence="2 3" key="1">
    <citation type="journal article" date="2019" name="Commun. Biol.">
        <title>The bagworm genome reveals a unique fibroin gene that provides high tensile strength.</title>
        <authorList>
            <person name="Kono N."/>
            <person name="Nakamura H."/>
            <person name="Ohtoshi R."/>
            <person name="Tomita M."/>
            <person name="Numata K."/>
            <person name="Arakawa K."/>
        </authorList>
    </citation>
    <scope>NUCLEOTIDE SEQUENCE [LARGE SCALE GENOMIC DNA]</scope>
</reference>
<proteinExistence type="predicted"/>
<feature type="compositionally biased region" description="Basic residues" evidence="1">
    <location>
        <begin position="72"/>
        <end position="83"/>
    </location>
</feature>
<evidence type="ECO:0000256" key="1">
    <source>
        <dbReference type="SAM" id="MobiDB-lite"/>
    </source>
</evidence>
<feature type="region of interest" description="Disordered" evidence="1">
    <location>
        <begin position="102"/>
        <end position="121"/>
    </location>
</feature>
<gene>
    <name evidence="2" type="ORF">EVAR_43072_1</name>
</gene>
<feature type="compositionally biased region" description="Basic and acidic residues" evidence="1">
    <location>
        <begin position="1"/>
        <end position="17"/>
    </location>
</feature>
<sequence length="121" mass="13968">MQDLERVTLRGREKATDADNGPFTNRVRSILRNLQASVRAHETVNTQICLKKKHRFSQFANHTHIEQPLGQKHPKVCRRRRSVRWPGSRRGPLAIVVGSTRVASERPERLRPREGARAPYD</sequence>
<evidence type="ECO:0000313" key="2">
    <source>
        <dbReference type="EMBL" id="GBP55318.1"/>
    </source>
</evidence>
<organism evidence="2 3">
    <name type="scientific">Eumeta variegata</name>
    <name type="common">Bagworm moth</name>
    <name type="synonym">Eumeta japonica</name>
    <dbReference type="NCBI Taxonomy" id="151549"/>
    <lineage>
        <taxon>Eukaryota</taxon>
        <taxon>Metazoa</taxon>
        <taxon>Ecdysozoa</taxon>
        <taxon>Arthropoda</taxon>
        <taxon>Hexapoda</taxon>
        <taxon>Insecta</taxon>
        <taxon>Pterygota</taxon>
        <taxon>Neoptera</taxon>
        <taxon>Endopterygota</taxon>
        <taxon>Lepidoptera</taxon>
        <taxon>Glossata</taxon>
        <taxon>Ditrysia</taxon>
        <taxon>Tineoidea</taxon>
        <taxon>Psychidae</taxon>
        <taxon>Oiketicinae</taxon>
        <taxon>Eumeta</taxon>
    </lineage>
</organism>
<dbReference type="AlphaFoldDB" id="A0A4C1WV63"/>